<organism evidence="1">
    <name type="scientific">viral metagenome</name>
    <dbReference type="NCBI Taxonomy" id="1070528"/>
    <lineage>
        <taxon>unclassified sequences</taxon>
        <taxon>metagenomes</taxon>
        <taxon>organismal metagenomes</taxon>
    </lineage>
</organism>
<reference evidence="1" key="1">
    <citation type="journal article" date="2020" name="Nature">
        <title>Giant virus diversity and host interactions through global metagenomics.</title>
        <authorList>
            <person name="Schulz F."/>
            <person name="Roux S."/>
            <person name="Paez-Espino D."/>
            <person name="Jungbluth S."/>
            <person name="Walsh D.A."/>
            <person name="Denef V.J."/>
            <person name="McMahon K.D."/>
            <person name="Konstantinidis K.T."/>
            <person name="Eloe-Fadrosh E.A."/>
            <person name="Kyrpides N.C."/>
            <person name="Woyke T."/>
        </authorList>
    </citation>
    <scope>NUCLEOTIDE SEQUENCE</scope>
    <source>
        <strain evidence="1">GVMAG-M-3300027833-11</strain>
    </source>
</reference>
<sequence length="29" mass="3328">MTVLAETIIIACIVLWAFADITYRLSRED</sequence>
<dbReference type="AlphaFoldDB" id="A0A6C0LJE0"/>
<evidence type="ECO:0000313" key="1">
    <source>
        <dbReference type="EMBL" id="QHU29998.1"/>
    </source>
</evidence>
<proteinExistence type="predicted"/>
<dbReference type="EMBL" id="MN740503">
    <property type="protein sequence ID" value="QHU29998.1"/>
    <property type="molecule type" value="Genomic_DNA"/>
</dbReference>
<protein>
    <submittedName>
        <fullName evidence="1">Uncharacterized protein</fullName>
    </submittedName>
</protein>
<accession>A0A6C0LJE0</accession>
<name>A0A6C0LJE0_9ZZZZ</name>